<dbReference type="AlphaFoldDB" id="A0A0B7BLT3"/>
<name>A0A0B7BLT3_9EUPU</name>
<evidence type="ECO:0000256" key="1">
    <source>
        <dbReference type="SAM" id="MobiDB-lite"/>
    </source>
</evidence>
<feature type="non-terminal residue" evidence="2">
    <location>
        <position position="1"/>
    </location>
</feature>
<dbReference type="EMBL" id="HACG01046987">
    <property type="protein sequence ID" value="CEK93852.1"/>
    <property type="molecule type" value="Transcribed_RNA"/>
</dbReference>
<feature type="region of interest" description="Disordered" evidence="1">
    <location>
        <begin position="1"/>
        <end position="20"/>
    </location>
</feature>
<gene>
    <name evidence="2" type="primary">ORF197570</name>
</gene>
<reference evidence="2" key="1">
    <citation type="submission" date="2014-12" db="EMBL/GenBank/DDBJ databases">
        <title>Insight into the proteome of Arion vulgaris.</title>
        <authorList>
            <person name="Aradska J."/>
            <person name="Bulat T."/>
            <person name="Smidak R."/>
            <person name="Sarate P."/>
            <person name="Gangsoo J."/>
            <person name="Sialana F."/>
            <person name="Bilban M."/>
            <person name="Lubec G."/>
        </authorList>
    </citation>
    <scope>NUCLEOTIDE SEQUENCE</scope>
    <source>
        <tissue evidence="2">Skin</tissue>
    </source>
</reference>
<protein>
    <submittedName>
        <fullName evidence="2">Uncharacterized protein</fullName>
    </submittedName>
</protein>
<sequence>NGRHSSWNMKQGTNKMKMAAGHQRNLEHYARRGRELARELFRWAVMNVTFRKGDATA</sequence>
<accession>A0A0B7BLT3</accession>
<organism evidence="2">
    <name type="scientific">Arion vulgaris</name>
    <dbReference type="NCBI Taxonomy" id="1028688"/>
    <lineage>
        <taxon>Eukaryota</taxon>
        <taxon>Metazoa</taxon>
        <taxon>Spiralia</taxon>
        <taxon>Lophotrochozoa</taxon>
        <taxon>Mollusca</taxon>
        <taxon>Gastropoda</taxon>
        <taxon>Heterobranchia</taxon>
        <taxon>Euthyneura</taxon>
        <taxon>Panpulmonata</taxon>
        <taxon>Eupulmonata</taxon>
        <taxon>Stylommatophora</taxon>
        <taxon>Helicina</taxon>
        <taxon>Arionoidea</taxon>
        <taxon>Arionidae</taxon>
        <taxon>Arion</taxon>
    </lineage>
</organism>
<feature type="compositionally biased region" description="Polar residues" evidence="1">
    <location>
        <begin position="1"/>
        <end position="14"/>
    </location>
</feature>
<evidence type="ECO:0000313" key="2">
    <source>
        <dbReference type="EMBL" id="CEK93852.1"/>
    </source>
</evidence>
<proteinExistence type="predicted"/>